<comment type="caution">
    <text evidence="1">The sequence shown here is derived from an EMBL/GenBank/DDBJ whole genome shotgun (WGS) entry which is preliminary data.</text>
</comment>
<protein>
    <submittedName>
        <fullName evidence="1">Uncharacterized protein</fullName>
    </submittedName>
</protein>
<dbReference type="Proteomes" id="UP001240678">
    <property type="component" value="Unassembled WGS sequence"/>
</dbReference>
<dbReference type="AlphaFoldDB" id="A0AAI9YED1"/>
<evidence type="ECO:0000313" key="2">
    <source>
        <dbReference type="Proteomes" id="UP001240678"/>
    </source>
</evidence>
<name>A0AAI9YED1_9PEZI</name>
<dbReference type="EMBL" id="MOOE01000042">
    <property type="protein sequence ID" value="KAK1503133.1"/>
    <property type="molecule type" value="Genomic_DNA"/>
</dbReference>
<proteinExistence type="predicted"/>
<accession>A0AAI9YED1</accession>
<dbReference type="GeneID" id="85348767"/>
<evidence type="ECO:0000313" key="1">
    <source>
        <dbReference type="EMBL" id="KAK1503133.1"/>
    </source>
</evidence>
<dbReference type="RefSeq" id="XP_060304218.1">
    <property type="nucleotide sequence ID" value="XM_060465220.1"/>
</dbReference>
<sequence length="168" mass="18521">MDKVLNQRIAHSNLIRPTGVTMDTTASRSLSPRRNMSCGSFLLPDSDDDLAQSLVSLEPTITNQTTPVNPKANQVSRNDVVSDEAAIDRQDRSRHAYRYPRVVHAYGGGGLQDGMHFATVTDARRILSFDGSWESSTTSKKFGFWDIRSGTGCPGTEMPEAVSEMDWP</sequence>
<keyword evidence="2" id="KW-1185">Reference proteome</keyword>
<gene>
    <name evidence="1" type="ORF">CCOS01_17086</name>
</gene>
<reference evidence="1 2" key="1">
    <citation type="submission" date="2016-10" db="EMBL/GenBank/DDBJ databases">
        <title>The genome sequence of Colletotrichum fioriniae PJ7.</title>
        <authorList>
            <person name="Baroncelli R."/>
        </authorList>
    </citation>
    <scope>NUCLEOTIDE SEQUENCE [LARGE SCALE GENOMIC DNA]</scope>
    <source>
        <strain evidence="1 2">IMI 309622</strain>
    </source>
</reference>
<organism evidence="1 2">
    <name type="scientific">Colletotrichum costaricense</name>
    <dbReference type="NCBI Taxonomy" id="1209916"/>
    <lineage>
        <taxon>Eukaryota</taxon>
        <taxon>Fungi</taxon>
        <taxon>Dikarya</taxon>
        <taxon>Ascomycota</taxon>
        <taxon>Pezizomycotina</taxon>
        <taxon>Sordariomycetes</taxon>
        <taxon>Hypocreomycetidae</taxon>
        <taxon>Glomerellales</taxon>
        <taxon>Glomerellaceae</taxon>
        <taxon>Colletotrichum</taxon>
        <taxon>Colletotrichum acutatum species complex</taxon>
    </lineage>
</organism>